<dbReference type="HOGENOM" id="CLU_024820_0_0_1"/>
<dbReference type="AlphaFoldDB" id="A1CZI4"/>
<comment type="similarity">
    <text evidence="2">Belongs to the ESS2 family.</text>
</comment>
<evidence type="ECO:0000313" key="5">
    <source>
        <dbReference type="EMBL" id="EAW24154.1"/>
    </source>
</evidence>
<dbReference type="VEuPathDB" id="FungiDB:NFIA_037280"/>
<feature type="compositionally biased region" description="Polar residues" evidence="4">
    <location>
        <begin position="1"/>
        <end position="17"/>
    </location>
</feature>
<dbReference type="OrthoDB" id="19679at2759"/>
<feature type="region of interest" description="Disordered" evidence="4">
    <location>
        <begin position="211"/>
        <end position="231"/>
    </location>
</feature>
<dbReference type="KEGG" id="nfi:NFIA_037280"/>
<feature type="compositionally biased region" description="Basic and acidic residues" evidence="4">
    <location>
        <begin position="211"/>
        <end position="229"/>
    </location>
</feature>
<dbReference type="InterPro" id="IPR019148">
    <property type="entry name" value="Nuclear_protein_DGCR14_ESS-2"/>
</dbReference>
<dbReference type="OMA" id="AQNDYLD"/>
<dbReference type="Pfam" id="PF09751">
    <property type="entry name" value="Es2"/>
    <property type="match status" value="1"/>
</dbReference>
<evidence type="ECO:0000256" key="4">
    <source>
        <dbReference type="SAM" id="MobiDB-lite"/>
    </source>
</evidence>
<dbReference type="RefSeq" id="XP_001266051.1">
    <property type="nucleotide sequence ID" value="XM_001266050.1"/>
</dbReference>
<evidence type="ECO:0000256" key="2">
    <source>
        <dbReference type="ARBA" id="ARBA00009072"/>
    </source>
</evidence>
<feature type="compositionally biased region" description="Polar residues" evidence="4">
    <location>
        <begin position="445"/>
        <end position="455"/>
    </location>
</feature>
<dbReference type="GO" id="GO:0071013">
    <property type="term" value="C:catalytic step 2 spliceosome"/>
    <property type="evidence" value="ECO:0007669"/>
    <property type="project" value="TreeGrafter"/>
</dbReference>
<dbReference type="STRING" id="331117.A1CZI4"/>
<protein>
    <recommendedName>
        <fullName evidence="7">Nuclear protein Es2</fullName>
    </recommendedName>
</protein>
<name>A1CZI4_NEOFI</name>
<dbReference type="EMBL" id="DS027686">
    <property type="protein sequence ID" value="EAW24154.1"/>
    <property type="molecule type" value="Genomic_DNA"/>
</dbReference>
<feature type="region of interest" description="Disordered" evidence="4">
    <location>
        <begin position="322"/>
        <end position="342"/>
    </location>
</feature>
<evidence type="ECO:0000313" key="6">
    <source>
        <dbReference type="Proteomes" id="UP000006702"/>
    </source>
</evidence>
<feature type="region of interest" description="Disordered" evidence="4">
    <location>
        <begin position="1"/>
        <end position="32"/>
    </location>
</feature>
<proteinExistence type="inferred from homology"/>
<feature type="region of interest" description="Disordered" evidence="4">
    <location>
        <begin position="97"/>
        <end position="119"/>
    </location>
</feature>
<accession>A1CZI4</accession>
<dbReference type="PANTHER" id="PTHR12940">
    <property type="entry name" value="ES-2 PROTEIN - RELATED"/>
    <property type="match status" value="1"/>
</dbReference>
<organism evidence="5 6">
    <name type="scientific">Neosartorya fischeri (strain ATCC 1020 / DSM 3700 / CBS 544.65 / FGSC A1164 / JCM 1740 / NRRL 181 / WB 181)</name>
    <name type="common">Aspergillus fischerianus</name>
    <dbReference type="NCBI Taxonomy" id="331117"/>
    <lineage>
        <taxon>Eukaryota</taxon>
        <taxon>Fungi</taxon>
        <taxon>Dikarya</taxon>
        <taxon>Ascomycota</taxon>
        <taxon>Pezizomycotina</taxon>
        <taxon>Eurotiomycetes</taxon>
        <taxon>Eurotiomycetidae</taxon>
        <taxon>Eurotiales</taxon>
        <taxon>Aspergillaceae</taxon>
        <taxon>Aspergillus</taxon>
        <taxon>Aspergillus subgen. Fumigati</taxon>
    </lineage>
</organism>
<feature type="region of interest" description="Disordered" evidence="4">
    <location>
        <begin position="435"/>
        <end position="461"/>
    </location>
</feature>
<dbReference type="Proteomes" id="UP000006702">
    <property type="component" value="Unassembled WGS sequence"/>
</dbReference>
<gene>
    <name evidence="5" type="ORF">NFIA_037280</name>
</gene>
<sequence>MVSTPSQALTKRQSEQSLMPPPPPPKRIKRPATVLDEDVYTNALSEIIARDYFPGLLEEQVKQEYLDALESKDKAWITSSKKKLTDLLKTPGRARTIPRLHGTERPHDTPTGWQGDTPRSVISTTTNAMSESAPKDIPDVSNLGLMAFQAKYTSEDNESFNKLLDKQNAKRQEKYAWLWSGNKIPTARQIAHRQREAKRLAAQGASTELAIKTDLDARPAKPDTWKSRPENSLMFMPSSIEDTHETISQKAEALSRAGPKRVVHENTRLPESSVQHEGNNVPPSPSISAIKDAIAGRPRLTESEAGYAGGETPRVNGYAFVDEDEPEPDYGHAAAESSELTSLSGDDLRLLGASDSTPNPFSIKENCKREELHHRMVDRVARTKRAEKAAREITTPVTPRFASSPRLDFGLRTPAAAASSGQGKALTPAAQKLLQRVGSTPRPAASSSSLRNMWTPTPRKA</sequence>
<comment type="subcellular location">
    <subcellularLocation>
        <location evidence="1">Nucleus</location>
    </subcellularLocation>
</comment>
<evidence type="ECO:0000256" key="3">
    <source>
        <dbReference type="ARBA" id="ARBA00023242"/>
    </source>
</evidence>
<feature type="compositionally biased region" description="Low complexity" evidence="4">
    <location>
        <begin position="333"/>
        <end position="342"/>
    </location>
</feature>
<evidence type="ECO:0000256" key="1">
    <source>
        <dbReference type="ARBA" id="ARBA00004123"/>
    </source>
</evidence>
<reference evidence="6" key="1">
    <citation type="journal article" date="2008" name="PLoS Genet.">
        <title>Genomic islands in the pathogenic filamentous fungus Aspergillus fumigatus.</title>
        <authorList>
            <person name="Fedorova N.D."/>
            <person name="Khaldi N."/>
            <person name="Joardar V.S."/>
            <person name="Maiti R."/>
            <person name="Amedeo P."/>
            <person name="Anderson M.J."/>
            <person name="Crabtree J."/>
            <person name="Silva J.C."/>
            <person name="Badger J.H."/>
            <person name="Albarraq A."/>
            <person name="Angiuoli S."/>
            <person name="Bussey H."/>
            <person name="Bowyer P."/>
            <person name="Cotty P.J."/>
            <person name="Dyer P.S."/>
            <person name="Egan A."/>
            <person name="Galens K."/>
            <person name="Fraser-Liggett C.M."/>
            <person name="Haas B.J."/>
            <person name="Inman J.M."/>
            <person name="Kent R."/>
            <person name="Lemieux S."/>
            <person name="Malavazi I."/>
            <person name="Orvis J."/>
            <person name="Roemer T."/>
            <person name="Ronning C.M."/>
            <person name="Sundaram J.P."/>
            <person name="Sutton G."/>
            <person name="Turner G."/>
            <person name="Venter J.C."/>
            <person name="White O.R."/>
            <person name="Whitty B.R."/>
            <person name="Youngman P."/>
            <person name="Wolfe K.H."/>
            <person name="Goldman G.H."/>
            <person name="Wortman J.R."/>
            <person name="Jiang B."/>
            <person name="Denning D.W."/>
            <person name="Nierman W.C."/>
        </authorList>
    </citation>
    <scope>NUCLEOTIDE SEQUENCE [LARGE SCALE GENOMIC DNA]</scope>
    <source>
        <strain evidence="6">ATCC 1020 / DSM 3700 / CBS 544.65 / FGSC A1164 / JCM 1740 / NRRL 181 / WB 181</strain>
    </source>
</reference>
<evidence type="ECO:0008006" key="7">
    <source>
        <dbReference type="Google" id="ProtNLM"/>
    </source>
</evidence>
<keyword evidence="6" id="KW-1185">Reference proteome</keyword>
<dbReference type="PANTHER" id="PTHR12940:SF0">
    <property type="entry name" value="SPLICING FACTOR ESS-2 HOMOLOG"/>
    <property type="match status" value="1"/>
</dbReference>
<keyword evidence="3" id="KW-0539">Nucleus</keyword>
<dbReference type="eggNOG" id="KOG2627">
    <property type="taxonomic scope" value="Eukaryota"/>
</dbReference>
<dbReference type="GeneID" id="4592992"/>